<dbReference type="Gene3D" id="3.20.20.370">
    <property type="entry name" value="Glycoside hydrolase/deacetylase"/>
    <property type="match status" value="1"/>
</dbReference>
<dbReference type="InterPro" id="IPR002509">
    <property type="entry name" value="NODB_dom"/>
</dbReference>
<evidence type="ECO:0000256" key="1">
    <source>
        <dbReference type="ARBA" id="ARBA00004613"/>
    </source>
</evidence>
<reference evidence="4 5" key="1">
    <citation type="submission" date="2016-02" db="EMBL/GenBank/DDBJ databases">
        <title>Genome sequence of Halalkalicoccus paucihalophilus DSM 24557.</title>
        <authorList>
            <person name="Poehlein A."/>
            <person name="Daniel R."/>
        </authorList>
    </citation>
    <scope>NUCLEOTIDE SEQUENCE [LARGE SCALE GENOMIC DNA]</scope>
    <source>
        <strain evidence="4 5">DSM 24557</strain>
    </source>
</reference>
<feature type="domain" description="NodB homology" evidence="3">
    <location>
        <begin position="89"/>
        <end position="267"/>
    </location>
</feature>
<gene>
    <name evidence="4" type="ORF">HAPAU_18590</name>
</gene>
<dbReference type="PROSITE" id="PS51677">
    <property type="entry name" value="NODB"/>
    <property type="match status" value="1"/>
</dbReference>
<dbReference type="InterPro" id="IPR051398">
    <property type="entry name" value="Polysacch_Deacetylase"/>
</dbReference>
<protein>
    <submittedName>
        <fullName evidence="4">Polysaccharide deacetylase</fullName>
    </submittedName>
</protein>
<proteinExistence type="predicted"/>
<dbReference type="CDD" id="cd10918">
    <property type="entry name" value="CE4_NodB_like_5s_6s"/>
    <property type="match status" value="1"/>
</dbReference>
<dbReference type="AlphaFoldDB" id="A0A151AGJ1"/>
<dbReference type="PANTHER" id="PTHR34216">
    <property type="match status" value="1"/>
</dbReference>
<organism evidence="4 5">
    <name type="scientific">Halalkalicoccus paucihalophilus</name>
    <dbReference type="NCBI Taxonomy" id="1008153"/>
    <lineage>
        <taxon>Archaea</taxon>
        <taxon>Methanobacteriati</taxon>
        <taxon>Methanobacteriota</taxon>
        <taxon>Stenosarchaea group</taxon>
        <taxon>Halobacteria</taxon>
        <taxon>Halobacteriales</taxon>
        <taxon>Halococcaceae</taxon>
        <taxon>Halalkalicoccus</taxon>
    </lineage>
</organism>
<evidence type="ECO:0000313" key="5">
    <source>
        <dbReference type="Proteomes" id="UP000075321"/>
    </source>
</evidence>
<dbReference type="SUPFAM" id="SSF88713">
    <property type="entry name" value="Glycoside hydrolase/deacetylase"/>
    <property type="match status" value="1"/>
</dbReference>
<dbReference type="EMBL" id="LTAZ01000004">
    <property type="protein sequence ID" value="KYH26753.1"/>
    <property type="molecule type" value="Genomic_DNA"/>
</dbReference>
<dbReference type="PATRIC" id="fig|1008153.3.peg.1888"/>
<dbReference type="GO" id="GO:0005576">
    <property type="term" value="C:extracellular region"/>
    <property type="evidence" value="ECO:0007669"/>
    <property type="project" value="UniProtKB-SubCell"/>
</dbReference>
<dbReference type="GO" id="GO:0016810">
    <property type="term" value="F:hydrolase activity, acting on carbon-nitrogen (but not peptide) bonds"/>
    <property type="evidence" value="ECO:0007669"/>
    <property type="project" value="InterPro"/>
</dbReference>
<comment type="caution">
    <text evidence="4">The sequence shown here is derived from an EMBL/GenBank/DDBJ whole genome shotgun (WGS) entry which is preliminary data.</text>
</comment>
<evidence type="ECO:0000313" key="4">
    <source>
        <dbReference type="EMBL" id="KYH26753.1"/>
    </source>
</evidence>
<keyword evidence="5" id="KW-1185">Reference proteome</keyword>
<dbReference type="PANTHER" id="PTHR34216:SF3">
    <property type="entry name" value="POLY-BETA-1,6-N-ACETYL-D-GLUCOSAMINE N-DEACETYLASE"/>
    <property type="match status" value="1"/>
</dbReference>
<evidence type="ECO:0000256" key="2">
    <source>
        <dbReference type="ARBA" id="ARBA00022729"/>
    </source>
</evidence>
<dbReference type="InterPro" id="IPR011330">
    <property type="entry name" value="Glyco_hydro/deAcase_b/a-brl"/>
</dbReference>
<comment type="subcellular location">
    <subcellularLocation>
        <location evidence="1">Secreted</location>
    </subcellularLocation>
</comment>
<keyword evidence="2" id="KW-0732">Signal</keyword>
<accession>A0A151AGJ1</accession>
<dbReference type="GO" id="GO:0005975">
    <property type="term" value="P:carbohydrate metabolic process"/>
    <property type="evidence" value="ECO:0007669"/>
    <property type="project" value="InterPro"/>
</dbReference>
<dbReference type="OrthoDB" id="10436at2157"/>
<dbReference type="Proteomes" id="UP000075321">
    <property type="component" value="Unassembled WGS sequence"/>
</dbReference>
<name>A0A151AGJ1_9EURY</name>
<sequence>MAVGIDMIGGEGGRRLVDRAFRATLTGLYRPDGVRCPIVLYHGVTESGGPWGVTPACFRRQIEWLSRTFDLFTLHGAVSRWRDGTLPSNPAVVTFDDGLRSTVENALPVLEEYGVPATHYLVPGLFGEPFEGARVMDRGDVSALVARGHEIGAHTMTHPDLTAVDRRTARREIAESRDAIAAITGEKPTSFAYPYGAFDDTVTDLVREAGYETATTVIGSDIVDFTAPFTLSRITIMRQHDLSAVKSLINGDRRWQRMIDEVTARPL</sequence>
<evidence type="ECO:0000259" key="3">
    <source>
        <dbReference type="PROSITE" id="PS51677"/>
    </source>
</evidence>
<dbReference type="Pfam" id="PF01522">
    <property type="entry name" value="Polysacc_deac_1"/>
    <property type="match status" value="1"/>
</dbReference>